<dbReference type="Gene3D" id="3.40.50.11350">
    <property type="match status" value="1"/>
</dbReference>
<keyword evidence="2" id="KW-1185">Reference proteome</keyword>
<accession>A0AB34JLX4</accession>
<gene>
    <name evidence="1" type="ORF">AB1Y20_021401</name>
</gene>
<protein>
    <submittedName>
        <fullName evidence="1">Uncharacterized protein</fullName>
    </submittedName>
</protein>
<dbReference type="Gene3D" id="3.40.50.11340">
    <property type="match status" value="1"/>
</dbReference>
<reference evidence="1 2" key="1">
    <citation type="journal article" date="2024" name="Science">
        <title>Giant polyketide synthase enzymes in the biosynthesis of giant marine polyether toxins.</title>
        <authorList>
            <person name="Fallon T.R."/>
            <person name="Shende V.V."/>
            <person name="Wierzbicki I.H."/>
            <person name="Pendleton A.L."/>
            <person name="Watervoot N.F."/>
            <person name="Auber R.P."/>
            <person name="Gonzalez D.J."/>
            <person name="Wisecaver J.H."/>
            <person name="Moore B.S."/>
        </authorList>
    </citation>
    <scope>NUCLEOTIDE SEQUENCE [LARGE SCALE GENOMIC DNA]</scope>
    <source>
        <strain evidence="1 2">12B1</strain>
    </source>
</reference>
<organism evidence="1 2">
    <name type="scientific">Prymnesium parvum</name>
    <name type="common">Toxic golden alga</name>
    <dbReference type="NCBI Taxonomy" id="97485"/>
    <lineage>
        <taxon>Eukaryota</taxon>
        <taxon>Haptista</taxon>
        <taxon>Haptophyta</taxon>
        <taxon>Prymnesiophyceae</taxon>
        <taxon>Prymnesiales</taxon>
        <taxon>Prymnesiaceae</taxon>
        <taxon>Prymnesium</taxon>
    </lineage>
</organism>
<sequence length="425" mass="46901">MACKVLRPESLSTAEAEQFSAYARAWPTLCQGDNVSLYPDASCADEPFDAARYSSVGSLTSAYAAFHAYSLSTQKPEGSLKTLFYVPNQYGFGNRLRSLKSALLIAMLTGRVFFIDWSEPYPVHMLLRPAQIDWRLETLEALTDVKAHRAGAQVLCLPFGAQHARTTGHNCQRGLSSVQREDLTRAWTADALEVHSFTDLNIYLANNPYYEPLLTRLGRECPKRMGCLYRFLFSAQPVVQERLDAISPPGAPGHIGVQVRNRLWLQDSHRIRVSNAGDRIVSCLAAWVPPNENVFFTSDDDSLYAAAQKRWGSRLRLQQGKVYQAWSQGSAIDASKLKDDDEEAVLKAVVDWFALEASTSIIYTTGSSFGKTAAESSSVVNIDLNHTKCRAHAAAGRDWSNAWPTDPSAVSYDTSLVPGAKGSSF</sequence>
<evidence type="ECO:0000313" key="2">
    <source>
        <dbReference type="Proteomes" id="UP001515480"/>
    </source>
</evidence>
<proteinExistence type="predicted"/>
<dbReference type="EMBL" id="JBGBPQ010000007">
    <property type="protein sequence ID" value="KAL1521746.1"/>
    <property type="molecule type" value="Genomic_DNA"/>
</dbReference>
<dbReference type="AlphaFoldDB" id="A0AB34JLX4"/>
<evidence type="ECO:0000313" key="1">
    <source>
        <dbReference type="EMBL" id="KAL1521746.1"/>
    </source>
</evidence>
<dbReference type="Proteomes" id="UP001515480">
    <property type="component" value="Unassembled WGS sequence"/>
</dbReference>
<name>A0AB34JLX4_PRYPA</name>
<comment type="caution">
    <text evidence="1">The sequence shown here is derived from an EMBL/GenBank/DDBJ whole genome shotgun (WGS) entry which is preliminary data.</text>
</comment>